<evidence type="ECO:0000259" key="9">
    <source>
        <dbReference type="Pfam" id="PF00281"/>
    </source>
</evidence>
<evidence type="ECO:0000256" key="3">
    <source>
        <dbReference type="ARBA" id="ARBA00022730"/>
    </source>
</evidence>
<comment type="caution">
    <text evidence="11">The sequence shown here is derived from an EMBL/GenBank/DDBJ whole genome shotgun (WGS) entry which is preliminary data.</text>
</comment>
<organism evidence="11 12">
    <name type="scientific">Candidatus Marsarchaeota G1 archaeon BE_D</name>
    <dbReference type="NCBI Taxonomy" id="1978156"/>
    <lineage>
        <taxon>Archaea</taxon>
        <taxon>Candidatus Marsarchaeota</taxon>
        <taxon>Candidatus Marsarchaeota group 1</taxon>
    </lineage>
</organism>
<dbReference type="PANTHER" id="PTHR11994">
    <property type="entry name" value="60S RIBOSOMAL PROTEIN L11-RELATED"/>
    <property type="match status" value="1"/>
</dbReference>
<dbReference type="InterPro" id="IPR022804">
    <property type="entry name" value="Ribosomal_uL5_arc"/>
</dbReference>
<dbReference type="InterPro" id="IPR002132">
    <property type="entry name" value="Ribosomal_uL5"/>
</dbReference>
<dbReference type="Pfam" id="PF00281">
    <property type="entry name" value="Ribosomal_L5"/>
    <property type="match status" value="1"/>
</dbReference>
<evidence type="ECO:0000313" key="12">
    <source>
        <dbReference type="Proteomes" id="UP000240569"/>
    </source>
</evidence>
<dbReference type="InterPro" id="IPR022803">
    <property type="entry name" value="Ribosomal_uL5_dom_sf"/>
</dbReference>
<evidence type="ECO:0000313" key="11">
    <source>
        <dbReference type="EMBL" id="PSN86774.1"/>
    </source>
</evidence>
<keyword evidence="5 7" id="KW-0689">Ribosomal protein</keyword>
<dbReference type="GO" id="GO:0005840">
    <property type="term" value="C:ribosome"/>
    <property type="evidence" value="ECO:0007669"/>
    <property type="project" value="UniProtKB-KW"/>
</dbReference>
<dbReference type="GO" id="GO:1990904">
    <property type="term" value="C:ribonucleoprotein complex"/>
    <property type="evidence" value="ECO:0007669"/>
    <property type="project" value="UniProtKB-KW"/>
</dbReference>
<sequence length="178" mass="20196">MMVMSQVLQKENPMREIRIEKVVLNIGVGEGGDKLKKATTILERLTSRKAAIRKAKKSIRDFGVRKGEEIGCVVTLRGKQAEDFLRRALAAIGNTLKSSVFDDYGNFSFGIKEYIYIPGTKYDPELGIFGLDVCVRLVRKGIRVEKRKLKRAKVPKRHLVNKEEAINYLIEKFGVKVI</sequence>
<dbReference type="SUPFAM" id="SSF55282">
    <property type="entry name" value="RL5-like"/>
    <property type="match status" value="1"/>
</dbReference>
<dbReference type="Proteomes" id="UP000240569">
    <property type="component" value="Unassembled WGS sequence"/>
</dbReference>
<dbReference type="FunFam" id="3.30.1440.10:FF:000002">
    <property type="entry name" value="60S ribosomal protein L11"/>
    <property type="match status" value="1"/>
</dbReference>
<dbReference type="NCBIfam" id="NF003258">
    <property type="entry name" value="PRK04219.1"/>
    <property type="match status" value="1"/>
</dbReference>
<evidence type="ECO:0000256" key="4">
    <source>
        <dbReference type="ARBA" id="ARBA00022884"/>
    </source>
</evidence>
<dbReference type="InterPro" id="IPR031310">
    <property type="entry name" value="Ribosomal_uL5_N"/>
</dbReference>
<reference evidence="11 12" key="1">
    <citation type="submission" date="2017-04" db="EMBL/GenBank/DDBJ databases">
        <title>Novel microbial lineages endemic to geothermal iron-oxide mats fill important gaps in the evolutionary history of Archaea.</title>
        <authorList>
            <person name="Jay Z.J."/>
            <person name="Beam J.P."/>
            <person name="Dlakic M."/>
            <person name="Rusch D.B."/>
            <person name="Kozubal M.A."/>
            <person name="Inskeep W.P."/>
        </authorList>
    </citation>
    <scope>NUCLEOTIDE SEQUENCE [LARGE SCALE GENOMIC DNA]</scope>
    <source>
        <strain evidence="11">BE_D</strain>
    </source>
</reference>
<gene>
    <name evidence="7" type="primary">rpl5</name>
    <name evidence="11" type="ORF">B9Q02_01020</name>
</gene>
<dbReference type="PIRSF" id="PIRSF002161">
    <property type="entry name" value="Ribosomal_L5"/>
    <property type="match status" value="1"/>
</dbReference>
<evidence type="ECO:0000259" key="10">
    <source>
        <dbReference type="Pfam" id="PF00673"/>
    </source>
</evidence>
<dbReference type="GO" id="GO:0003735">
    <property type="term" value="F:structural constituent of ribosome"/>
    <property type="evidence" value="ECO:0007669"/>
    <property type="project" value="InterPro"/>
</dbReference>
<keyword evidence="4 7" id="KW-0694">RNA-binding</keyword>
<keyword evidence="3 7" id="KW-0699">rRNA-binding</keyword>
<dbReference type="GO" id="GO:0006412">
    <property type="term" value="P:translation"/>
    <property type="evidence" value="ECO:0007669"/>
    <property type="project" value="UniProtKB-UniRule"/>
</dbReference>
<evidence type="ECO:0000256" key="5">
    <source>
        <dbReference type="ARBA" id="ARBA00022980"/>
    </source>
</evidence>
<evidence type="ECO:0000256" key="8">
    <source>
        <dbReference type="RuleBase" id="RU003930"/>
    </source>
</evidence>
<keyword evidence="2 7" id="KW-0820">tRNA-binding</keyword>
<keyword evidence="6 7" id="KW-0687">Ribonucleoprotein</keyword>
<comment type="function">
    <text evidence="7">This is 1 of the proteins that bind and probably mediate the attachment of the 5S RNA into the large ribosomal subunit, where it forms part of the central protuberance. In the 70S ribosome it contacts protein S13 of the 30S subunit (bridge B1b), connecting the 2 subunits; this bridge is implicated in subunit movement. May contact the P site tRNA; the 5S rRNA and some of its associated proteins might help stabilize positioning of ribosome-bound tRNAs.</text>
</comment>
<evidence type="ECO:0000256" key="6">
    <source>
        <dbReference type="ARBA" id="ARBA00023274"/>
    </source>
</evidence>
<dbReference type="InterPro" id="IPR031309">
    <property type="entry name" value="Ribosomal_uL5_C"/>
</dbReference>
<dbReference type="Pfam" id="PF00673">
    <property type="entry name" value="Ribosomal_L5_C"/>
    <property type="match status" value="1"/>
</dbReference>
<feature type="domain" description="Large ribosomal subunit protein uL5 C-terminal" evidence="10">
    <location>
        <begin position="69"/>
        <end position="149"/>
    </location>
</feature>
<evidence type="ECO:0000256" key="1">
    <source>
        <dbReference type="ARBA" id="ARBA00008553"/>
    </source>
</evidence>
<evidence type="ECO:0000256" key="2">
    <source>
        <dbReference type="ARBA" id="ARBA00022555"/>
    </source>
</evidence>
<comment type="similarity">
    <text evidence="1 7 8">Belongs to the universal ribosomal protein uL5 family.</text>
</comment>
<name>A0A2R6AK83_9ARCH</name>
<comment type="subunit">
    <text evidence="7">Part of the 50S ribosomal subunit; contacts the 5S rRNA and probably tRNA. Forms a bridge to the 30S subunit in the 70S ribosome.</text>
</comment>
<evidence type="ECO:0000256" key="7">
    <source>
        <dbReference type="HAMAP-Rule" id="MF_01333"/>
    </source>
</evidence>
<protein>
    <recommendedName>
        <fullName evidence="7">Large ribosomal subunit protein uL5</fullName>
    </recommendedName>
</protein>
<dbReference type="GO" id="GO:0000049">
    <property type="term" value="F:tRNA binding"/>
    <property type="evidence" value="ECO:0007669"/>
    <property type="project" value="UniProtKB-UniRule"/>
</dbReference>
<dbReference type="AlphaFoldDB" id="A0A2R6AK83"/>
<dbReference type="InterPro" id="IPR057266">
    <property type="entry name" value="Ribosomal_uL5_euk/arc-type"/>
</dbReference>
<accession>A0A2R6AK83</accession>
<dbReference type="HAMAP" id="MF_01333_A">
    <property type="entry name" value="Ribosomal_uL5_A"/>
    <property type="match status" value="1"/>
</dbReference>
<dbReference type="GO" id="GO:0019843">
    <property type="term" value="F:rRNA binding"/>
    <property type="evidence" value="ECO:0007669"/>
    <property type="project" value="UniProtKB-UniRule"/>
</dbReference>
<feature type="domain" description="Large ribosomal subunit protein uL5 N-terminal" evidence="9">
    <location>
        <begin position="12"/>
        <end position="65"/>
    </location>
</feature>
<dbReference type="EMBL" id="NEXD01000002">
    <property type="protein sequence ID" value="PSN86774.1"/>
    <property type="molecule type" value="Genomic_DNA"/>
</dbReference>
<dbReference type="Gene3D" id="3.30.1440.10">
    <property type="match status" value="1"/>
</dbReference>
<proteinExistence type="inferred from homology"/>